<feature type="chain" id="PRO_5047516537" evidence="1">
    <location>
        <begin position="28"/>
        <end position="150"/>
    </location>
</feature>
<evidence type="ECO:0000313" key="2">
    <source>
        <dbReference type="EMBL" id="GAA4485471.1"/>
    </source>
</evidence>
<evidence type="ECO:0000313" key="3">
    <source>
        <dbReference type="Proteomes" id="UP001501183"/>
    </source>
</evidence>
<sequence length="150" mass="15556">MKTSTRRITRYLALPVAALTATGAAVAFGGVATASALPTISMTITNDSNVPIHLANQSSGFGWWSTGPHDMIPPHTTEILTATTQEPGGTVDVTYQLPGGAQATFTANNFRPGVDLDGTGVSGGGRWGIDRTVRAGYPDMSATYNLFGTP</sequence>
<keyword evidence="3" id="KW-1185">Reference proteome</keyword>
<protein>
    <submittedName>
        <fullName evidence="2">Uncharacterized protein</fullName>
    </submittedName>
</protein>
<accession>A0ABP8PC32</accession>
<organism evidence="2 3">
    <name type="scientific">Rhodococcus olei</name>
    <dbReference type="NCBI Taxonomy" id="2161675"/>
    <lineage>
        <taxon>Bacteria</taxon>
        <taxon>Bacillati</taxon>
        <taxon>Actinomycetota</taxon>
        <taxon>Actinomycetes</taxon>
        <taxon>Mycobacteriales</taxon>
        <taxon>Nocardiaceae</taxon>
        <taxon>Rhodococcus</taxon>
    </lineage>
</organism>
<dbReference type="Proteomes" id="UP001501183">
    <property type="component" value="Unassembled WGS sequence"/>
</dbReference>
<evidence type="ECO:0000256" key="1">
    <source>
        <dbReference type="SAM" id="SignalP"/>
    </source>
</evidence>
<dbReference type="EMBL" id="BAABFB010000063">
    <property type="protein sequence ID" value="GAA4485471.1"/>
    <property type="molecule type" value="Genomic_DNA"/>
</dbReference>
<proteinExistence type="predicted"/>
<keyword evidence="1" id="KW-0732">Signal</keyword>
<reference evidence="3" key="1">
    <citation type="journal article" date="2019" name="Int. J. Syst. Evol. Microbiol.">
        <title>The Global Catalogue of Microorganisms (GCM) 10K type strain sequencing project: providing services to taxonomists for standard genome sequencing and annotation.</title>
        <authorList>
            <consortium name="The Broad Institute Genomics Platform"/>
            <consortium name="The Broad Institute Genome Sequencing Center for Infectious Disease"/>
            <person name="Wu L."/>
            <person name="Ma J."/>
        </authorList>
    </citation>
    <scope>NUCLEOTIDE SEQUENCE [LARGE SCALE GENOMIC DNA]</scope>
    <source>
        <strain evidence="3">JCM 32206</strain>
    </source>
</reference>
<dbReference type="RefSeq" id="WP_345349251.1">
    <property type="nucleotide sequence ID" value="NZ_BAABFB010000063.1"/>
</dbReference>
<gene>
    <name evidence="2" type="ORF">GCM10023094_40340</name>
</gene>
<name>A0ABP8PC32_9NOCA</name>
<feature type="signal peptide" evidence="1">
    <location>
        <begin position="1"/>
        <end position="27"/>
    </location>
</feature>
<comment type="caution">
    <text evidence="2">The sequence shown here is derived from an EMBL/GenBank/DDBJ whole genome shotgun (WGS) entry which is preliminary data.</text>
</comment>